<dbReference type="Pfam" id="PF00990">
    <property type="entry name" value="GGDEF"/>
    <property type="match status" value="1"/>
</dbReference>
<dbReference type="Pfam" id="PF14417">
    <property type="entry name" value="MEDS"/>
    <property type="match status" value="1"/>
</dbReference>
<evidence type="ECO:0000313" key="2">
    <source>
        <dbReference type="EMBL" id="RKX70937.1"/>
    </source>
</evidence>
<dbReference type="FunFam" id="3.30.70.270:FF:000001">
    <property type="entry name" value="Diguanylate cyclase domain protein"/>
    <property type="match status" value="1"/>
</dbReference>
<dbReference type="PROSITE" id="PS50887">
    <property type="entry name" value="GGDEF"/>
    <property type="match status" value="1"/>
</dbReference>
<organism evidence="2 3">
    <name type="scientific">candidate division WOR-3 bacterium</name>
    <dbReference type="NCBI Taxonomy" id="2052148"/>
    <lineage>
        <taxon>Bacteria</taxon>
        <taxon>Bacteria division WOR-3</taxon>
    </lineage>
</organism>
<dbReference type="InterPro" id="IPR043128">
    <property type="entry name" value="Rev_trsase/Diguanyl_cyclase"/>
</dbReference>
<dbReference type="InterPro" id="IPR000160">
    <property type="entry name" value="GGDEF_dom"/>
</dbReference>
<reference evidence="2 3" key="1">
    <citation type="submission" date="2018-06" db="EMBL/GenBank/DDBJ databases">
        <title>Extensive metabolic versatility and redundancy in microbially diverse, dynamic hydrothermal sediments.</title>
        <authorList>
            <person name="Dombrowski N."/>
            <person name="Teske A."/>
            <person name="Baker B.J."/>
        </authorList>
    </citation>
    <scope>NUCLEOTIDE SEQUENCE [LARGE SCALE GENOMIC DNA]</scope>
    <source>
        <strain evidence="2">B36_G15</strain>
    </source>
</reference>
<dbReference type="CDD" id="cd01949">
    <property type="entry name" value="GGDEF"/>
    <property type="match status" value="1"/>
</dbReference>
<dbReference type="NCBIfam" id="TIGR00254">
    <property type="entry name" value="GGDEF"/>
    <property type="match status" value="1"/>
</dbReference>
<dbReference type="GO" id="GO:0043709">
    <property type="term" value="P:cell adhesion involved in single-species biofilm formation"/>
    <property type="evidence" value="ECO:0007669"/>
    <property type="project" value="TreeGrafter"/>
</dbReference>
<dbReference type="InterPro" id="IPR025847">
    <property type="entry name" value="MEDS_domain"/>
</dbReference>
<evidence type="ECO:0000259" key="1">
    <source>
        <dbReference type="PROSITE" id="PS50887"/>
    </source>
</evidence>
<dbReference type="InterPro" id="IPR050469">
    <property type="entry name" value="Diguanylate_Cyclase"/>
</dbReference>
<comment type="caution">
    <text evidence="2">The sequence shown here is derived from an EMBL/GenBank/DDBJ whole genome shotgun (WGS) entry which is preliminary data.</text>
</comment>
<dbReference type="InterPro" id="IPR029787">
    <property type="entry name" value="Nucleotide_cyclase"/>
</dbReference>
<dbReference type="SUPFAM" id="SSF55073">
    <property type="entry name" value="Nucleotide cyclase"/>
    <property type="match status" value="1"/>
</dbReference>
<dbReference type="PANTHER" id="PTHR45138">
    <property type="entry name" value="REGULATORY COMPONENTS OF SENSORY TRANSDUCTION SYSTEM"/>
    <property type="match status" value="1"/>
</dbReference>
<dbReference type="GO" id="GO:0052621">
    <property type="term" value="F:diguanylate cyclase activity"/>
    <property type="evidence" value="ECO:0007669"/>
    <property type="project" value="TreeGrafter"/>
</dbReference>
<dbReference type="GO" id="GO:0005886">
    <property type="term" value="C:plasma membrane"/>
    <property type="evidence" value="ECO:0007669"/>
    <property type="project" value="TreeGrafter"/>
</dbReference>
<gene>
    <name evidence="2" type="ORF">DRP53_03290</name>
</gene>
<feature type="domain" description="GGDEF" evidence="1">
    <location>
        <begin position="210"/>
        <end position="344"/>
    </location>
</feature>
<dbReference type="GO" id="GO:1902201">
    <property type="term" value="P:negative regulation of bacterial-type flagellum-dependent cell motility"/>
    <property type="evidence" value="ECO:0007669"/>
    <property type="project" value="TreeGrafter"/>
</dbReference>
<dbReference type="Proteomes" id="UP000268469">
    <property type="component" value="Unassembled WGS sequence"/>
</dbReference>
<dbReference type="SMART" id="SM00267">
    <property type="entry name" value="GGDEF"/>
    <property type="match status" value="1"/>
</dbReference>
<accession>A0A660SJL6</accession>
<dbReference type="PANTHER" id="PTHR45138:SF9">
    <property type="entry name" value="DIGUANYLATE CYCLASE DGCM-RELATED"/>
    <property type="match status" value="1"/>
</dbReference>
<name>A0A660SJL6_UNCW3</name>
<dbReference type="EMBL" id="QNBE01000022">
    <property type="protein sequence ID" value="RKX70937.1"/>
    <property type="molecule type" value="Genomic_DNA"/>
</dbReference>
<proteinExistence type="predicted"/>
<evidence type="ECO:0000313" key="3">
    <source>
        <dbReference type="Proteomes" id="UP000268469"/>
    </source>
</evidence>
<protein>
    <recommendedName>
        <fullName evidence="1">GGDEF domain-containing protein</fullName>
    </recommendedName>
</protein>
<dbReference type="AlphaFoldDB" id="A0A660SJL6"/>
<dbReference type="Gene3D" id="3.30.70.270">
    <property type="match status" value="1"/>
</dbReference>
<sequence>MKKFVRFGYHNIELELPVHGLYLFRNRSELIQNVTPLIREGINDGERCYFFGTKKMGETIREQLADLLKKTPNSLEVATRVPPTERLISWLKTEVRRVMAEGFRAMRVFVLIKSPVEEPYELMLDDFLSDPRIPLVFICLYPAKKMTSFEVMDVLKLHPFVFVEHLLQPNTFYSRIRHSIWLDSLTGVFNRRYLNNQLARELKRCARYRRHLSLIMIDIDNFKRFNDTYGHLRGDELLKAISKLLEENTRGVDFVARYGGDEFLIVLPETRKRDAKILADRIRALVYQYDFLPGSPAVEETTISAGISGFPEDGGDVETLINCADVALYRCKELGGNRVESYGA</sequence>